<gene>
    <name evidence="2" type="ORF">MRATA1EN1_LOCUS22079</name>
</gene>
<organism evidence="2 3">
    <name type="scientific">Rangifer tarandus platyrhynchus</name>
    <name type="common">Svalbard reindeer</name>
    <dbReference type="NCBI Taxonomy" id="3082113"/>
    <lineage>
        <taxon>Eukaryota</taxon>
        <taxon>Metazoa</taxon>
        <taxon>Chordata</taxon>
        <taxon>Craniata</taxon>
        <taxon>Vertebrata</taxon>
        <taxon>Euteleostomi</taxon>
        <taxon>Mammalia</taxon>
        <taxon>Eutheria</taxon>
        <taxon>Laurasiatheria</taxon>
        <taxon>Artiodactyla</taxon>
        <taxon>Ruminantia</taxon>
        <taxon>Pecora</taxon>
        <taxon>Cervidae</taxon>
        <taxon>Odocoileinae</taxon>
        <taxon>Rangifer</taxon>
    </lineage>
</organism>
<feature type="compositionally biased region" description="Pro residues" evidence="1">
    <location>
        <begin position="1"/>
        <end position="17"/>
    </location>
</feature>
<keyword evidence="3" id="KW-1185">Reference proteome</keyword>
<feature type="region of interest" description="Disordered" evidence="1">
    <location>
        <begin position="105"/>
        <end position="152"/>
    </location>
</feature>
<feature type="compositionally biased region" description="Basic and acidic residues" evidence="1">
    <location>
        <begin position="118"/>
        <end position="129"/>
    </location>
</feature>
<evidence type="ECO:0000313" key="2">
    <source>
        <dbReference type="EMBL" id="CAI9173117.1"/>
    </source>
</evidence>
<dbReference type="Proteomes" id="UP001176941">
    <property type="component" value="Chromosome 33"/>
</dbReference>
<protein>
    <submittedName>
        <fullName evidence="2">Uncharacterized protein</fullName>
    </submittedName>
</protein>
<evidence type="ECO:0000313" key="3">
    <source>
        <dbReference type="Proteomes" id="UP001176941"/>
    </source>
</evidence>
<sequence length="152" mass="16462">MTYPPPWTIPHPRPPLPDQEASSSTTFHGERYRPGLAPGTCSLGALDTRQFLVLAWGGRGDPNRPLSPGGTALRTVLAPGHVPIPFLPFLLLRVPLRPPRAIVLGRGQRRAPASPSGAKERSPVIRRQEVTPFPSASSRLRQSPGLLVPTHE</sequence>
<dbReference type="EMBL" id="OX459969">
    <property type="protein sequence ID" value="CAI9173117.1"/>
    <property type="molecule type" value="Genomic_DNA"/>
</dbReference>
<accession>A0ABN8ZGT8</accession>
<feature type="region of interest" description="Disordered" evidence="1">
    <location>
        <begin position="1"/>
        <end position="28"/>
    </location>
</feature>
<reference evidence="2" key="1">
    <citation type="submission" date="2023-04" db="EMBL/GenBank/DDBJ databases">
        <authorList>
            <consortium name="ELIXIR-Norway"/>
        </authorList>
    </citation>
    <scope>NUCLEOTIDE SEQUENCE [LARGE SCALE GENOMIC DNA]</scope>
</reference>
<proteinExistence type="predicted"/>
<evidence type="ECO:0000256" key="1">
    <source>
        <dbReference type="SAM" id="MobiDB-lite"/>
    </source>
</evidence>
<name>A0ABN8ZGT8_RANTA</name>